<dbReference type="EMBL" id="JAVHXJ020000100">
    <property type="protein sequence ID" value="MGI1899417.1"/>
    <property type="molecule type" value="Genomic_DNA"/>
</dbReference>
<accession>A0ACC7RCA9</accession>
<organism evidence="1 2">
    <name type="scientific">Vibrio campbellii</name>
    <dbReference type="NCBI Taxonomy" id="680"/>
    <lineage>
        <taxon>Bacteria</taxon>
        <taxon>Pseudomonadati</taxon>
        <taxon>Pseudomonadota</taxon>
        <taxon>Gammaproteobacteria</taxon>
        <taxon>Vibrionales</taxon>
        <taxon>Vibrionaceae</taxon>
        <taxon>Vibrio</taxon>
    </lineage>
</organism>
<sequence>MLKRTRSLVCLCLAAALSTPAPIYANSLDLPDIGTAAGGTLTIDQELIYGDAYMRMLRSSSPIVSDPVINEYIDTLGHRLVANANDVKTPFHFFMIRDRNINAFAFFGGYVALH</sequence>
<evidence type="ECO:0000313" key="1">
    <source>
        <dbReference type="EMBL" id="MGI1899417.1"/>
    </source>
</evidence>
<evidence type="ECO:0000313" key="2">
    <source>
        <dbReference type="Proteomes" id="UP001354073"/>
    </source>
</evidence>
<name>A0ACC7RCA9_9VIBR</name>
<proteinExistence type="predicted"/>
<comment type="caution">
    <text evidence="1">The sequence shown here is derived from an EMBL/GenBank/DDBJ whole genome shotgun (WGS) entry which is preliminary data.</text>
</comment>
<dbReference type="Proteomes" id="UP001354073">
    <property type="component" value="Unassembled WGS sequence"/>
</dbReference>
<protein>
    <submittedName>
        <fullName evidence="1">Uncharacterized protein</fullName>
    </submittedName>
</protein>
<gene>
    <name evidence="1" type="ORF">REH74_017945</name>
</gene>
<reference evidence="1" key="1">
    <citation type="submission" date="2024-11" db="EMBL/GenBank/DDBJ databases">
        <title>Identification of new Vibrio campbellii strains harboring the pVA1 plasmid isolated from Penaeus vannamei postlarvae affected by outbreaks of acute hepatopancreatic necrosis disease (AHPND) in Mexico.</title>
        <authorList>
            <person name="Gomez-Gil B."/>
            <person name="Enciso-Ibarra J."/>
        </authorList>
    </citation>
    <scope>NUCLEOTIDE SEQUENCE</scope>
    <source>
        <strain evidence="1">M270204</strain>
    </source>
</reference>
<feature type="non-terminal residue" evidence="1">
    <location>
        <position position="114"/>
    </location>
</feature>